<dbReference type="NCBIfam" id="NF007757">
    <property type="entry name" value="PRK10438.1"/>
    <property type="match status" value="1"/>
</dbReference>
<sequence>METGNHLRLALVQTDLFWEDIPANLAALEEKIAAHETGADVIILPEMFSTGFSMEPEKLAEPLNLVTTRWMRQVALNTGALTIGSFIARDGARFFNRLMAVAPDGQYQYYDKRHLFRMSGENDIYTAGNELITVEWKGWKIRPLVCYDLRFPVWSRNSGTDPYDLLIYVANWPAARSFAWDTLLKARSIENLSYVAGVNRVGFDNKGTGHAGGSVVLDFLGQEMLNLKGDSRIDTVDLSLQSLQDYRARFPAYLDADQFEITNL</sequence>
<name>A0ABP8LWY0_9BACT</name>
<comment type="caution">
    <text evidence="2">The sequence shown here is derived from an EMBL/GenBank/DDBJ whole genome shotgun (WGS) entry which is preliminary data.</text>
</comment>
<dbReference type="EMBL" id="BAABEY010000020">
    <property type="protein sequence ID" value="GAA4439105.1"/>
    <property type="molecule type" value="Genomic_DNA"/>
</dbReference>
<dbReference type="PROSITE" id="PS50263">
    <property type="entry name" value="CN_HYDROLASE"/>
    <property type="match status" value="1"/>
</dbReference>
<gene>
    <name evidence="2" type="ORF">GCM10023091_20820</name>
</gene>
<dbReference type="SUPFAM" id="SSF56317">
    <property type="entry name" value="Carbon-nitrogen hydrolase"/>
    <property type="match status" value="1"/>
</dbReference>
<protein>
    <submittedName>
        <fullName evidence="2">Amidohydrolase</fullName>
    </submittedName>
</protein>
<evidence type="ECO:0000259" key="1">
    <source>
        <dbReference type="PROSITE" id="PS50263"/>
    </source>
</evidence>
<dbReference type="Pfam" id="PF00795">
    <property type="entry name" value="CN_hydrolase"/>
    <property type="match status" value="1"/>
</dbReference>
<dbReference type="InterPro" id="IPR052737">
    <property type="entry name" value="Omega-amidase_YafV"/>
</dbReference>
<proteinExistence type="predicted"/>
<evidence type="ECO:0000313" key="3">
    <source>
        <dbReference type="Proteomes" id="UP001501508"/>
    </source>
</evidence>
<feature type="domain" description="CN hydrolase" evidence="1">
    <location>
        <begin position="7"/>
        <end position="242"/>
    </location>
</feature>
<dbReference type="PANTHER" id="PTHR47799">
    <property type="entry name" value="OMEGA-AMIDASE YAFV"/>
    <property type="match status" value="1"/>
</dbReference>
<dbReference type="InterPro" id="IPR003010">
    <property type="entry name" value="C-N_Hydrolase"/>
</dbReference>
<evidence type="ECO:0000313" key="2">
    <source>
        <dbReference type="EMBL" id="GAA4439105.1"/>
    </source>
</evidence>
<dbReference type="Proteomes" id="UP001501508">
    <property type="component" value="Unassembled WGS sequence"/>
</dbReference>
<keyword evidence="3" id="KW-1185">Reference proteome</keyword>
<dbReference type="CDD" id="cd07575">
    <property type="entry name" value="Xc-1258_like"/>
    <property type="match status" value="1"/>
</dbReference>
<reference evidence="3" key="1">
    <citation type="journal article" date="2019" name="Int. J. Syst. Evol. Microbiol.">
        <title>The Global Catalogue of Microorganisms (GCM) 10K type strain sequencing project: providing services to taxonomists for standard genome sequencing and annotation.</title>
        <authorList>
            <consortium name="The Broad Institute Genomics Platform"/>
            <consortium name="The Broad Institute Genome Sequencing Center for Infectious Disease"/>
            <person name="Wu L."/>
            <person name="Ma J."/>
        </authorList>
    </citation>
    <scope>NUCLEOTIDE SEQUENCE [LARGE SCALE GENOMIC DNA]</scope>
    <source>
        <strain evidence="3">JCM 31920</strain>
    </source>
</reference>
<dbReference type="PANTHER" id="PTHR47799:SF1">
    <property type="entry name" value="OMEGA-AMIDASE YAFV"/>
    <property type="match status" value="1"/>
</dbReference>
<dbReference type="RefSeq" id="WP_345028618.1">
    <property type="nucleotide sequence ID" value="NZ_BAABEY010000020.1"/>
</dbReference>
<dbReference type="InterPro" id="IPR036526">
    <property type="entry name" value="C-N_Hydrolase_sf"/>
</dbReference>
<organism evidence="2 3">
    <name type="scientific">Ravibacter arvi</name>
    <dbReference type="NCBI Taxonomy" id="2051041"/>
    <lineage>
        <taxon>Bacteria</taxon>
        <taxon>Pseudomonadati</taxon>
        <taxon>Bacteroidota</taxon>
        <taxon>Cytophagia</taxon>
        <taxon>Cytophagales</taxon>
        <taxon>Spirosomataceae</taxon>
        <taxon>Ravibacter</taxon>
    </lineage>
</organism>
<accession>A0ABP8LWY0</accession>
<dbReference type="Gene3D" id="3.60.110.10">
    <property type="entry name" value="Carbon-nitrogen hydrolase"/>
    <property type="match status" value="1"/>
</dbReference>